<sequence length="207" mass="22304">MVSFAPSASTTLDYRPYLQHALDDLCNQLRGAGVSGSSLPALLEQLPASTAAADQLALQSIRSLDKRMGQWGVALTSEDFRQFNAAAAQVVTLAKTRTAPAPLPDLERELQGQVDFTAAEYQRWGQLTALATGIESFLASQGAQGDGLVSKAASLGARVSPALLRHVRELAQLRNTYTHTHACPTPEELQRVKDLDRHIRQALNTSA</sequence>
<keyword evidence="1" id="KW-0614">Plasmid</keyword>
<accession>H8H1P4</accession>
<dbReference type="Proteomes" id="UP000007575">
    <property type="component" value="Plasmid P2"/>
</dbReference>
<geneLocation type="plasmid" evidence="1 2">
    <name>P2</name>
</geneLocation>
<dbReference type="AlphaFoldDB" id="H8H1P4"/>
<reference evidence="1 2" key="1">
    <citation type="journal article" date="2012" name="PLoS ONE">
        <title>Genome sequence and transcriptome analysis of the radioresistant bacterium Deinococcus gobiensis: insights into the extreme environmental adaptations.</title>
        <authorList>
            <person name="Yuan M."/>
            <person name="Chen M."/>
            <person name="Zhang W."/>
            <person name="Lu W."/>
            <person name="Wang J."/>
            <person name="Yang M."/>
            <person name="Zhao P."/>
            <person name="Tang R."/>
            <person name="Li X."/>
            <person name="Hao Y."/>
            <person name="Zhou Z."/>
            <person name="Zhan Y."/>
            <person name="Yu H."/>
            <person name="Teng C."/>
            <person name="Yan Y."/>
            <person name="Ping S."/>
            <person name="Wang Y."/>
            <person name="Lin M."/>
        </authorList>
    </citation>
    <scope>NUCLEOTIDE SEQUENCE [LARGE SCALE GENOMIC DNA]</scope>
    <source>
        <strain evidence="2">DSM 21396 / JCM 16679 / CGMCC 1.7299 / I-0</strain>
        <plasmid evidence="1">P2</plasmid>
    </source>
</reference>
<dbReference type="PATRIC" id="fig|745776.4.peg.3545"/>
<evidence type="ECO:0000313" key="1">
    <source>
        <dbReference type="EMBL" id="AFD27441.1"/>
    </source>
</evidence>
<protein>
    <submittedName>
        <fullName evidence="1">Uncharacterized protein</fullName>
    </submittedName>
</protein>
<name>H8H1P4_DEIGI</name>
<dbReference type="KEGG" id="dgo:DGo_PB0172"/>
<dbReference type="EMBL" id="CP002193">
    <property type="protein sequence ID" value="AFD27441.1"/>
    <property type="molecule type" value="Genomic_DNA"/>
</dbReference>
<evidence type="ECO:0000313" key="2">
    <source>
        <dbReference type="Proteomes" id="UP000007575"/>
    </source>
</evidence>
<organism evidence="1 2">
    <name type="scientific">Deinococcus gobiensis (strain DSM 21396 / JCM 16679 / CGMCC 1.7299 / I-0)</name>
    <dbReference type="NCBI Taxonomy" id="745776"/>
    <lineage>
        <taxon>Bacteria</taxon>
        <taxon>Thermotogati</taxon>
        <taxon>Deinococcota</taxon>
        <taxon>Deinococci</taxon>
        <taxon>Deinococcales</taxon>
        <taxon>Deinococcaceae</taxon>
        <taxon>Deinococcus</taxon>
    </lineage>
</organism>
<proteinExistence type="predicted"/>
<dbReference type="HOGENOM" id="CLU_1324603_0_0_0"/>
<gene>
    <name evidence="1" type="ordered locus">DGo_PB0172</name>
</gene>
<keyword evidence="2" id="KW-1185">Reference proteome</keyword>